<dbReference type="SUPFAM" id="SSF53850">
    <property type="entry name" value="Periplasmic binding protein-like II"/>
    <property type="match status" value="1"/>
</dbReference>
<dbReference type="PANTHER" id="PTHR18966">
    <property type="entry name" value="IONOTROPIC GLUTAMATE RECEPTOR"/>
    <property type="match status" value="1"/>
</dbReference>
<sequence length="337" mass="35548">MRLPATVALLAASAGADTNINLYEGYNPARGCCAGTTVRVGYLGTSAEPYYGTDDGGQIVGLYPDLMDLLAAEMDFQIQDVVVPSTSDWAELLRNGTCDVIFEFSTEEDGVSMARTPFVSYTFTGLTRKTNTRSGAWSIFDPFHWRLWLAVAATVVVGGVVAFAIAVAADGAPRTLSAGVESAATQLYHATALLLAGDDFEWLRGPGRAFRLGFLFFALVTSATYTANLAAFLTRPNVKVLGPQTMDDLATSVACVEYGSLVAMLGSLVAGTISPDTHAADGVAYGYDELGARTAWCVDAVLGGAADIFISNDVGLHLVGLDLCANQPLVWDVPTKL</sequence>
<name>A0ABR1G0U8_AURAN</name>
<dbReference type="InterPro" id="IPR001320">
    <property type="entry name" value="Iontro_rcpt_C"/>
</dbReference>
<keyword evidence="2" id="KW-1185">Reference proteome</keyword>
<dbReference type="Pfam" id="PF00060">
    <property type="entry name" value="Lig_chan"/>
    <property type="match status" value="1"/>
</dbReference>
<dbReference type="KEGG" id="aaf:AURANDRAFT_64416"/>
<reference evidence="1 2" key="1">
    <citation type="submission" date="2024-03" db="EMBL/GenBank/DDBJ databases">
        <title>Aureococcus anophagefferens CCMP1851 and Kratosvirus quantuckense: Draft genome of a second virus-susceptible host strain in the model system.</title>
        <authorList>
            <person name="Chase E."/>
            <person name="Truchon A.R."/>
            <person name="Schepens W."/>
            <person name="Wilhelm S.W."/>
        </authorList>
    </citation>
    <scope>NUCLEOTIDE SEQUENCE [LARGE SCALE GENOMIC DNA]</scope>
    <source>
        <strain evidence="1 2">CCMP1851</strain>
    </source>
</reference>
<comment type="caution">
    <text evidence="1">The sequence shown here is derived from an EMBL/GenBank/DDBJ whole genome shotgun (WGS) entry which is preliminary data.</text>
</comment>
<gene>
    <name evidence="1" type="ORF">SO694_00018266</name>
</gene>
<dbReference type="GO" id="GO:0016020">
    <property type="term" value="C:membrane"/>
    <property type="evidence" value="ECO:0007669"/>
    <property type="project" value="UniProtKB-SubCell"/>
</dbReference>
<dbReference type="Proteomes" id="UP001363151">
    <property type="component" value="Unassembled WGS sequence"/>
</dbReference>
<accession>A0ABR1G0U8</accession>
<dbReference type="InterPro" id="IPR015683">
    <property type="entry name" value="Ionotropic_Glu_rcpt"/>
</dbReference>
<protein>
    <submittedName>
        <fullName evidence="1">Uncharacterized protein</fullName>
    </submittedName>
</protein>
<dbReference type="EMBL" id="JBBJCI010000151">
    <property type="protein sequence ID" value="KAK7242006.1"/>
    <property type="molecule type" value="Genomic_DNA"/>
</dbReference>
<dbReference type="Gene3D" id="3.40.190.10">
    <property type="entry name" value="Periplasmic binding protein-like II"/>
    <property type="match status" value="1"/>
</dbReference>
<evidence type="ECO:0000313" key="1">
    <source>
        <dbReference type="EMBL" id="KAK7242006.1"/>
    </source>
</evidence>
<dbReference type="Gene3D" id="1.10.287.70">
    <property type="match status" value="1"/>
</dbReference>
<evidence type="ECO:0000313" key="2">
    <source>
        <dbReference type="Proteomes" id="UP001363151"/>
    </source>
</evidence>
<dbReference type="GO" id="GO:0015276">
    <property type="term" value="F:ligand-gated monoatomic ion channel activity"/>
    <property type="evidence" value="ECO:0007669"/>
    <property type="project" value="InterPro"/>
</dbReference>
<organism evidence="1 2">
    <name type="scientific">Aureococcus anophagefferens</name>
    <name type="common">Harmful bloom alga</name>
    <dbReference type="NCBI Taxonomy" id="44056"/>
    <lineage>
        <taxon>Eukaryota</taxon>
        <taxon>Sar</taxon>
        <taxon>Stramenopiles</taxon>
        <taxon>Ochrophyta</taxon>
        <taxon>Pelagophyceae</taxon>
        <taxon>Pelagomonadales</taxon>
        <taxon>Pelagomonadaceae</taxon>
        <taxon>Aureococcus</taxon>
    </lineage>
</organism>
<proteinExistence type="predicted"/>